<dbReference type="PANTHER" id="PTHR37814:SF1">
    <property type="entry name" value="MEMBRANE PROTEIN"/>
    <property type="match status" value="1"/>
</dbReference>
<name>A0A1M4XFL2_9CLOT</name>
<proteinExistence type="predicted"/>
<evidence type="ECO:0000313" key="3">
    <source>
        <dbReference type="Proteomes" id="UP000184035"/>
    </source>
</evidence>
<feature type="transmembrane region" description="Helical" evidence="1">
    <location>
        <begin position="198"/>
        <end position="220"/>
    </location>
</feature>
<keyword evidence="3" id="KW-1185">Reference proteome</keyword>
<keyword evidence="1" id="KW-0472">Membrane</keyword>
<sequence>MNNDKVSVKSVIMFSGAILAFLIGSGFATGQEVLQYFAGFGFFGIAGAFLTLILLAYVCASFLMVGQRNHFEKGGDIYSYYCGKYVGKFFDYFSVLFCFLSFTVMIGGAGATLNEHYGLPVSVGGIIMGVLAIITVIMGLDKIVNVLGKLGPIIVAIAILLGIFSIVKNFSSLSPEIVNPAVEKLASEGKLITVSSSWISVVFSYVGFCMLWLASFLGIMGTKAQSQKEARLGGIGGGVAFSIGVMVVALGLMGCIHIVAGTEIPMLQIAKDITPYFGTLFAVIIMAGIYTTSVPLLYNVSGRFTEDGSKQFKISTIILAIVGVIIGLYLPFSKLINIIYGINGYVGAILLIIMIIRSVINIFKKIKSKDQSNIEKI</sequence>
<dbReference type="STRING" id="1533.SAMN05443638_1189"/>
<dbReference type="OrthoDB" id="4424890at2"/>
<feature type="transmembrane region" description="Helical" evidence="1">
    <location>
        <begin position="117"/>
        <end position="138"/>
    </location>
</feature>
<keyword evidence="1" id="KW-0812">Transmembrane</keyword>
<gene>
    <name evidence="2" type="ORF">SAMN05443638_1189</name>
</gene>
<dbReference type="EMBL" id="FQVM01000018">
    <property type="protein sequence ID" value="SHE92258.1"/>
    <property type="molecule type" value="Genomic_DNA"/>
</dbReference>
<evidence type="ECO:0000313" key="2">
    <source>
        <dbReference type="EMBL" id="SHE92258.1"/>
    </source>
</evidence>
<evidence type="ECO:0000256" key="1">
    <source>
        <dbReference type="SAM" id="Phobius"/>
    </source>
</evidence>
<organism evidence="2 3">
    <name type="scientific">Clostridium fallax</name>
    <dbReference type="NCBI Taxonomy" id="1533"/>
    <lineage>
        <taxon>Bacteria</taxon>
        <taxon>Bacillati</taxon>
        <taxon>Bacillota</taxon>
        <taxon>Clostridia</taxon>
        <taxon>Eubacteriales</taxon>
        <taxon>Clostridiaceae</taxon>
        <taxon>Clostridium</taxon>
    </lineage>
</organism>
<feature type="transmembrane region" description="Helical" evidence="1">
    <location>
        <begin position="232"/>
        <end position="260"/>
    </location>
</feature>
<feature type="transmembrane region" description="Helical" evidence="1">
    <location>
        <begin position="312"/>
        <end position="332"/>
    </location>
</feature>
<dbReference type="InterPro" id="IPR038728">
    <property type="entry name" value="YkvI-like"/>
</dbReference>
<reference evidence="2 3" key="1">
    <citation type="submission" date="2016-11" db="EMBL/GenBank/DDBJ databases">
        <authorList>
            <person name="Jaros S."/>
            <person name="Januszkiewicz K."/>
            <person name="Wedrychowicz H."/>
        </authorList>
    </citation>
    <scope>NUCLEOTIDE SEQUENCE [LARGE SCALE GENOMIC DNA]</scope>
    <source>
        <strain evidence="2 3">DSM 2631</strain>
    </source>
</reference>
<accession>A0A1M4XFL2</accession>
<dbReference type="RefSeq" id="WP_072896591.1">
    <property type="nucleotide sequence ID" value="NZ_FQVM01000018.1"/>
</dbReference>
<feature type="transmembrane region" description="Helical" evidence="1">
    <location>
        <begin position="150"/>
        <end position="167"/>
    </location>
</feature>
<keyword evidence="1" id="KW-1133">Transmembrane helix</keyword>
<dbReference type="PANTHER" id="PTHR37814">
    <property type="entry name" value="CONSERVED MEMBRANE PROTEIN"/>
    <property type="match status" value="1"/>
</dbReference>
<protein>
    <submittedName>
        <fullName evidence="2">Uncharacterized membrane protein YkvI</fullName>
    </submittedName>
</protein>
<dbReference type="Proteomes" id="UP000184035">
    <property type="component" value="Unassembled WGS sequence"/>
</dbReference>
<feature type="transmembrane region" description="Helical" evidence="1">
    <location>
        <begin position="40"/>
        <end position="65"/>
    </location>
</feature>
<dbReference type="AlphaFoldDB" id="A0A1M4XFL2"/>
<feature type="transmembrane region" description="Helical" evidence="1">
    <location>
        <begin position="89"/>
        <end position="111"/>
    </location>
</feature>
<feature type="transmembrane region" description="Helical" evidence="1">
    <location>
        <begin position="338"/>
        <end position="360"/>
    </location>
</feature>
<feature type="transmembrane region" description="Helical" evidence="1">
    <location>
        <begin position="280"/>
        <end position="300"/>
    </location>
</feature>